<dbReference type="AlphaFoldDB" id="A0A8A4TJY6"/>
<dbReference type="Gene3D" id="2.120.10.30">
    <property type="entry name" value="TolB, C-terminal domain"/>
    <property type="match status" value="1"/>
</dbReference>
<dbReference type="RefSeq" id="WP_237379492.1">
    <property type="nucleotide sequence ID" value="NZ_CP071793.1"/>
</dbReference>
<gene>
    <name evidence="1" type="ORF">J3U87_30120</name>
</gene>
<protein>
    <recommendedName>
        <fullName evidence="3">6-bladed beta-propeller</fullName>
    </recommendedName>
</protein>
<evidence type="ECO:0000313" key="1">
    <source>
        <dbReference type="EMBL" id="QTD49860.1"/>
    </source>
</evidence>
<accession>A0A8A4TJY6</accession>
<sequence>MLFLWMMLFTGPSKITFTPIKTLAPLPEDQDIYLQNVIHVEVDETGRYYVSDFPSARIYMWNPDGSYAGFFGGKGEGPGEFVFAAALGPPMGHVYQTGERTYVYDGANRAVSVFDAERRFVARVTLQGLGGKINAFHVLERDRFLFYDSYFCEEKACRRILEYDGKGNLTKTWSTSPDNTWQHVKATGKVKLFIWEPIPVVDFSRKRGEVVLAHSQAPMLTVYDRKGREKRKVTLDIPRKQVTREDIAEYNAQPWLKDANHVVPVFPDQKDYFDRILTLDQGYLLYHLSPFYGRANGYLVDFDGKLMGRFELACGEGGGLFAPYGRLMAALIDEEGDISVHEMKVH</sequence>
<reference evidence="1" key="1">
    <citation type="submission" date="2021-03" db="EMBL/GenBank/DDBJ databases">
        <title>Acanthopleuribacteraceae sp. M133.</title>
        <authorList>
            <person name="Wang G."/>
        </authorList>
    </citation>
    <scope>NUCLEOTIDE SEQUENCE</scope>
    <source>
        <strain evidence="1">M133</strain>
    </source>
</reference>
<name>A0A8A4TJY6_SULCO</name>
<dbReference type="SUPFAM" id="SSF101898">
    <property type="entry name" value="NHL repeat"/>
    <property type="match status" value="1"/>
</dbReference>
<dbReference type="KEGG" id="scor:J3U87_30120"/>
<dbReference type="EMBL" id="CP071793">
    <property type="protein sequence ID" value="QTD49860.1"/>
    <property type="molecule type" value="Genomic_DNA"/>
</dbReference>
<evidence type="ECO:0008006" key="3">
    <source>
        <dbReference type="Google" id="ProtNLM"/>
    </source>
</evidence>
<proteinExistence type="predicted"/>
<keyword evidence="2" id="KW-1185">Reference proteome</keyword>
<evidence type="ECO:0000313" key="2">
    <source>
        <dbReference type="Proteomes" id="UP000663929"/>
    </source>
</evidence>
<dbReference type="Proteomes" id="UP000663929">
    <property type="component" value="Chromosome"/>
</dbReference>
<dbReference type="InterPro" id="IPR011042">
    <property type="entry name" value="6-blade_b-propeller_TolB-like"/>
</dbReference>
<organism evidence="1 2">
    <name type="scientific">Sulfidibacter corallicola</name>
    <dbReference type="NCBI Taxonomy" id="2818388"/>
    <lineage>
        <taxon>Bacteria</taxon>
        <taxon>Pseudomonadati</taxon>
        <taxon>Acidobacteriota</taxon>
        <taxon>Holophagae</taxon>
        <taxon>Acanthopleuribacterales</taxon>
        <taxon>Acanthopleuribacteraceae</taxon>
        <taxon>Sulfidibacter</taxon>
    </lineage>
</organism>